<keyword evidence="3" id="KW-0804">Transcription</keyword>
<dbReference type="PANTHER" id="PTHR31001:SF81">
    <property type="entry name" value="ZN(II)2CYS6 TRANSCRIPTION FACTOR"/>
    <property type="match status" value="1"/>
</dbReference>
<protein>
    <recommendedName>
        <fullName evidence="6">Xylanolytic transcriptional activator regulatory domain-containing protein</fullName>
    </recommendedName>
</protein>
<dbReference type="PANTHER" id="PTHR31001">
    <property type="entry name" value="UNCHARACTERIZED TRANSCRIPTIONAL REGULATORY PROTEIN"/>
    <property type="match status" value="1"/>
</dbReference>
<evidence type="ECO:0000259" key="6">
    <source>
        <dbReference type="SMART" id="SM00906"/>
    </source>
</evidence>
<evidence type="ECO:0000313" key="8">
    <source>
        <dbReference type="Proteomes" id="UP000214365"/>
    </source>
</evidence>
<dbReference type="OrthoDB" id="424974at2759"/>
<dbReference type="STRING" id="1441469.A0A225AUL2"/>
<evidence type="ECO:0000256" key="1">
    <source>
        <dbReference type="ARBA" id="ARBA00004123"/>
    </source>
</evidence>
<organism evidence="7 8">
    <name type="scientific">Talaromyces atroroseus</name>
    <dbReference type="NCBI Taxonomy" id="1441469"/>
    <lineage>
        <taxon>Eukaryota</taxon>
        <taxon>Fungi</taxon>
        <taxon>Dikarya</taxon>
        <taxon>Ascomycota</taxon>
        <taxon>Pezizomycotina</taxon>
        <taxon>Eurotiomycetes</taxon>
        <taxon>Eurotiomycetidae</taxon>
        <taxon>Eurotiales</taxon>
        <taxon>Trichocomaceae</taxon>
        <taxon>Talaromyces</taxon>
        <taxon>Talaromyces sect. Trachyspermi</taxon>
    </lineage>
</organism>
<evidence type="ECO:0000313" key="7">
    <source>
        <dbReference type="EMBL" id="OKL59279.1"/>
    </source>
</evidence>
<feature type="compositionally biased region" description="Low complexity" evidence="5">
    <location>
        <begin position="623"/>
        <end position="636"/>
    </location>
</feature>
<keyword evidence="8" id="KW-1185">Reference proteome</keyword>
<evidence type="ECO:0000256" key="5">
    <source>
        <dbReference type="SAM" id="MobiDB-lite"/>
    </source>
</evidence>
<gene>
    <name evidence="7" type="ORF">UA08_05413</name>
</gene>
<sequence>MAGGGGLSSFALGDLTRSLQIDGGELPSSSNNNYTNPSPASLSHQPQQHSEWYRLHPPSGLKSSLPATKIKQEPLGDGGGEDDDAPDSKKRKRNKPTLSCKECVDKKMKASLCSFSSLPLSWLFITVDVELLRSGSAADGSPASSNGSKPALFTHKGGTDLLLSHAPYSETRVSSIFGIGAEYPFSNYWTQNGGVSEVLNCFPNKKQADILVDIFFEAVDPVYPMISRERFYIDYEGFWELNDSKRLEVDIDFIALVFMILAMGTQFLQGPDPTGQVKDAAEFYSSACYQSLRLFSYLNRTSVRCLQSMVFMTYFLLNSGRASDGWAFSGTLIRQAYAGGINREPMLISPKFTKFERLERRRLWHGIVCQDSFMSMSLRLPPTAIHFDVDNAVPMLDNDETFYTDANLESASEDLCHDPSHSDIGYVQSMYSLALLAQETISTPRSLSLPMASTPRQRNMLLARFRACYRSFPDAFRAWDEDCIAEKARQGKKRLIRQIMFLTGLYWHCMTLIHSEGLEDFSFTPPPSSSSTSEVEKSPAGNVDVWIRGTLDAAYQSMRAFFVIHAVLGGESSVWWAFCHRAFSVSVLSTPVSFGTARYVLILDLQITVADLLKKHDVARSRSNSDTTSISSSSKSPNQNRRGSVPDCWGRARDDVHRMLDLLKVRAQTGDQSAKTRVEVLSNYL</sequence>
<dbReference type="Proteomes" id="UP000214365">
    <property type="component" value="Unassembled WGS sequence"/>
</dbReference>
<feature type="region of interest" description="Disordered" evidence="5">
    <location>
        <begin position="623"/>
        <end position="650"/>
    </location>
</feature>
<dbReference type="InterPro" id="IPR007219">
    <property type="entry name" value="XnlR_reg_dom"/>
</dbReference>
<dbReference type="CDD" id="cd12148">
    <property type="entry name" value="fungal_TF_MHR"/>
    <property type="match status" value="1"/>
</dbReference>
<keyword evidence="4" id="KW-0539">Nucleus</keyword>
<dbReference type="GeneID" id="31005169"/>
<evidence type="ECO:0000256" key="4">
    <source>
        <dbReference type="ARBA" id="ARBA00023242"/>
    </source>
</evidence>
<dbReference type="GO" id="GO:0008270">
    <property type="term" value="F:zinc ion binding"/>
    <property type="evidence" value="ECO:0007669"/>
    <property type="project" value="InterPro"/>
</dbReference>
<dbReference type="GO" id="GO:0006351">
    <property type="term" value="P:DNA-templated transcription"/>
    <property type="evidence" value="ECO:0007669"/>
    <property type="project" value="InterPro"/>
</dbReference>
<dbReference type="RefSeq" id="XP_020119400.1">
    <property type="nucleotide sequence ID" value="XM_020267732.1"/>
</dbReference>
<dbReference type="EMBL" id="LFMY01000007">
    <property type="protein sequence ID" value="OKL59279.1"/>
    <property type="molecule type" value="Genomic_DNA"/>
</dbReference>
<dbReference type="SMART" id="SM00906">
    <property type="entry name" value="Fungal_trans"/>
    <property type="match status" value="1"/>
</dbReference>
<comment type="caution">
    <text evidence="7">The sequence shown here is derived from an EMBL/GenBank/DDBJ whole genome shotgun (WGS) entry which is preliminary data.</text>
</comment>
<evidence type="ECO:0000256" key="3">
    <source>
        <dbReference type="ARBA" id="ARBA00023163"/>
    </source>
</evidence>
<accession>A0A225AUL2</accession>
<dbReference type="AlphaFoldDB" id="A0A225AUL2"/>
<dbReference type="GO" id="GO:0005634">
    <property type="term" value="C:nucleus"/>
    <property type="evidence" value="ECO:0007669"/>
    <property type="project" value="UniProtKB-SubCell"/>
</dbReference>
<proteinExistence type="predicted"/>
<feature type="domain" description="Xylanolytic transcriptional activator regulatory" evidence="6">
    <location>
        <begin position="325"/>
        <end position="400"/>
    </location>
</feature>
<dbReference type="InterPro" id="IPR050613">
    <property type="entry name" value="Sec_Metabolite_Reg"/>
</dbReference>
<comment type="subcellular location">
    <subcellularLocation>
        <location evidence="1">Nucleus</location>
    </subcellularLocation>
</comment>
<feature type="region of interest" description="Disordered" evidence="5">
    <location>
        <begin position="20"/>
        <end position="97"/>
    </location>
</feature>
<feature type="compositionally biased region" description="Polar residues" evidence="5">
    <location>
        <begin position="40"/>
        <end position="50"/>
    </location>
</feature>
<name>A0A225AUL2_TALAT</name>
<dbReference type="Pfam" id="PF04082">
    <property type="entry name" value="Fungal_trans"/>
    <property type="match status" value="1"/>
</dbReference>
<keyword evidence="2" id="KW-0805">Transcription regulation</keyword>
<dbReference type="GO" id="GO:0003677">
    <property type="term" value="F:DNA binding"/>
    <property type="evidence" value="ECO:0007669"/>
    <property type="project" value="InterPro"/>
</dbReference>
<evidence type="ECO:0000256" key="2">
    <source>
        <dbReference type="ARBA" id="ARBA00023015"/>
    </source>
</evidence>
<feature type="compositionally biased region" description="Low complexity" evidence="5">
    <location>
        <begin position="27"/>
        <end position="39"/>
    </location>
</feature>
<reference evidence="7 8" key="1">
    <citation type="submission" date="2015-06" db="EMBL/GenBank/DDBJ databases">
        <title>Talaromyces atroroseus IBT 11181 draft genome.</title>
        <authorList>
            <person name="Rasmussen K.B."/>
            <person name="Rasmussen S."/>
            <person name="Petersen B."/>
            <person name="Sicheritz-Ponten T."/>
            <person name="Mortensen U.H."/>
            <person name="Thrane U."/>
        </authorList>
    </citation>
    <scope>NUCLEOTIDE SEQUENCE [LARGE SCALE GENOMIC DNA]</scope>
    <source>
        <strain evidence="7 8">IBT 11181</strain>
    </source>
</reference>